<evidence type="ECO:0000256" key="4">
    <source>
        <dbReference type="ARBA" id="ARBA00022806"/>
    </source>
</evidence>
<dbReference type="KEGG" id="uam:UABAM_00064"/>
<dbReference type="GO" id="GO:0016887">
    <property type="term" value="F:ATP hydrolysis activity"/>
    <property type="evidence" value="ECO:0007669"/>
    <property type="project" value="RHEA"/>
</dbReference>
<dbReference type="InterPro" id="IPR027417">
    <property type="entry name" value="P-loop_NTPase"/>
</dbReference>
<evidence type="ECO:0000313" key="15">
    <source>
        <dbReference type="EMBL" id="BBM81725.1"/>
    </source>
</evidence>
<evidence type="ECO:0000256" key="5">
    <source>
        <dbReference type="ARBA" id="ARBA00022840"/>
    </source>
</evidence>
<evidence type="ECO:0000259" key="13">
    <source>
        <dbReference type="PROSITE" id="PS51198"/>
    </source>
</evidence>
<sequence>MKKLNKEQQQAIAVDEQIVLVKSAVGSGKTTVLTHKICQLCEDGVDPGSIVVLTFTRRAANEIHRRLSQFVVHSQSLEYCGTFHSVANRLLRDYFDISVLGFSRDFSIIEDRQRSEILEELCFDHNIRISKRELRNFPGNQSSDKTKLLQEEYATYKKRNNIVDFDDLMIYLNELLALQPAKFSWIIVDEFQDCDEIQSQILNKFVDHGAQLFAVGDPYQTIYHWRGSNPVIFEDFANLSGAYTTELSLNYRSSANIVEAAKELFAPHNKVRAYREPGTPVTIKKHLDAFHEATYLAFLIKSLAAQEIDYNQIAILYRRQVQREEIVKVFQQHDIPFVIQRQVQLSSIAVLDWLYNLFVLCLNRKNLFAKRMVFSHRKYGAKKEKRAFLKEKIANFSEFAQQYVDEDDIWDYFALHKFLSPTSASFEKDQQLVLTFLREILPDKSRDDFYHVLRQNILCRDYNLETVVDKVDGCRSDGVQLMTLHSSKGLEFSHVFIVGANAGNIPLQRQNLEEEKRLFYVGLTRAKEYVEISYTNSTQLYGATKDPSAFLEELNPSCVHWEETDDTQTDLKELTNMVKESRLQNQTSQREAFHEKYGTGMVVAEDENSFMVDFPGYGEKSFSKVFCPLKFKETDEN</sequence>
<evidence type="ECO:0000256" key="11">
    <source>
        <dbReference type="ARBA" id="ARBA00048988"/>
    </source>
</evidence>
<feature type="domain" description="UvrD-like helicase ATP-binding" evidence="13">
    <location>
        <begin position="2"/>
        <end position="254"/>
    </location>
</feature>
<dbReference type="Pfam" id="PF00580">
    <property type="entry name" value="UvrD-helicase"/>
    <property type="match status" value="2"/>
</dbReference>
<dbReference type="GO" id="GO:0043138">
    <property type="term" value="F:3'-5' DNA helicase activity"/>
    <property type="evidence" value="ECO:0007669"/>
    <property type="project" value="UniProtKB-EC"/>
</dbReference>
<dbReference type="InterPro" id="IPR014016">
    <property type="entry name" value="UvrD-like_ATP-bd"/>
</dbReference>
<dbReference type="GO" id="GO:0003677">
    <property type="term" value="F:DNA binding"/>
    <property type="evidence" value="ECO:0007669"/>
    <property type="project" value="UniProtKB-KW"/>
</dbReference>
<feature type="binding site" evidence="12">
    <location>
        <begin position="23"/>
        <end position="30"/>
    </location>
    <ligand>
        <name>ATP</name>
        <dbReference type="ChEBI" id="CHEBI:30616"/>
    </ligand>
</feature>
<proteinExistence type="inferred from homology"/>
<evidence type="ECO:0000313" key="16">
    <source>
        <dbReference type="Proteomes" id="UP000326354"/>
    </source>
</evidence>
<keyword evidence="7" id="KW-0413">Isomerase</keyword>
<dbReference type="PROSITE" id="PS51217">
    <property type="entry name" value="UVRD_HELICASE_CTER"/>
    <property type="match status" value="1"/>
</dbReference>
<keyword evidence="3 12" id="KW-0378">Hydrolase</keyword>
<dbReference type="GO" id="GO:0000725">
    <property type="term" value="P:recombinational repair"/>
    <property type="evidence" value="ECO:0007669"/>
    <property type="project" value="TreeGrafter"/>
</dbReference>
<reference evidence="15 16" key="1">
    <citation type="submission" date="2019-08" db="EMBL/GenBank/DDBJ databases">
        <title>Complete genome sequence of Candidatus Uab amorphum.</title>
        <authorList>
            <person name="Shiratori T."/>
            <person name="Suzuki S."/>
            <person name="Kakizawa Y."/>
            <person name="Ishida K."/>
        </authorList>
    </citation>
    <scope>NUCLEOTIDE SEQUENCE [LARGE SCALE GENOMIC DNA]</scope>
    <source>
        <strain evidence="15 16">SRT547</strain>
    </source>
</reference>
<dbReference type="PROSITE" id="PS51198">
    <property type="entry name" value="UVRD_HELICASE_ATP_BIND"/>
    <property type="match status" value="1"/>
</dbReference>
<keyword evidence="4 12" id="KW-0347">Helicase</keyword>
<comment type="similarity">
    <text evidence="1">Belongs to the helicase family. UvrD subfamily.</text>
</comment>
<dbReference type="SUPFAM" id="SSF52540">
    <property type="entry name" value="P-loop containing nucleoside triphosphate hydrolases"/>
    <property type="match status" value="1"/>
</dbReference>
<dbReference type="PANTHER" id="PTHR11070">
    <property type="entry name" value="UVRD / RECB / PCRA DNA HELICASE FAMILY MEMBER"/>
    <property type="match status" value="1"/>
</dbReference>
<dbReference type="Pfam" id="PF13361">
    <property type="entry name" value="UvrD_C"/>
    <property type="match status" value="2"/>
</dbReference>
<dbReference type="GO" id="GO:0005524">
    <property type="term" value="F:ATP binding"/>
    <property type="evidence" value="ECO:0007669"/>
    <property type="project" value="UniProtKB-UniRule"/>
</dbReference>
<protein>
    <recommendedName>
        <fullName evidence="9">DNA 3'-5' helicase</fullName>
        <ecNumber evidence="9">5.6.2.4</ecNumber>
    </recommendedName>
    <alternativeName>
        <fullName evidence="10">DNA 3'-5' helicase II</fullName>
    </alternativeName>
</protein>
<dbReference type="CDD" id="cd17932">
    <property type="entry name" value="DEXQc_UvrD"/>
    <property type="match status" value="1"/>
</dbReference>
<organism evidence="15 16">
    <name type="scientific">Uabimicrobium amorphum</name>
    <dbReference type="NCBI Taxonomy" id="2596890"/>
    <lineage>
        <taxon>Bacteria</taxon>
        <taxon>Pseudomonadati</taxon>
        <taxon>Planctomycetota</taxon>
        <taxon>Candidatus Uabimicrobiia</taxon>
        <taxon>Candidatus Uabimicrobiales</taxon>
        <taxon>Candidatus Uabimicrobiaceae</taxon>
        <taxon>Candidatus Uabimicrobium</taxon>
    </lineage>
</organism>
<keyword evidence="5 12" id="KW-0067">ATP-binding</keyword>
<evidence type="ECO:0000256" key="9">
    <source>
        <dbReference type="ARBA" id="ARBA00034808"/>
    </source>
</evidence>
<comment type="catalytic activity">
    <reaction evidence="11">
        <text>ATP + H2O = ADP + phosphate + H(+)</text>
        <dbReference type="Rhea" id="RHEA:13065"/>
        <dbReference type="ChEBI" id="CHEBI:15377"/>
        <dbReference type="ChEBI" id="CHEBI:15378"/>
        <dbReference type="ChEBI" id="CHEBI:30616"/>
        <dbReference type="ChEBI" id="CHEBI:43474"/>
        <dbReference type="ChEBI" id="CHEBI:456216"/>
        <dbReference type="EC" id="5.6.2.4"/>
    </reaction>
</comment>
<dbReference type="Proteomes" id="UP000326354">
    <property type="component" value="Chromosome"/>
</dbReference>
<dbReference type="PANTHER" id="PTHR11070:SF2">
    <property type="entry name" value="ATP-DEPENDENT DNA HELICASE SRS2"/>
    <property type="match status" value="1"/>
</dbReference>
<evidence type="ECO:0000256" key="10">
    <source>
        <dbReference type="ARBA" id="ARBA00034923"/>
    </source>
</evidence>
<dbReference type="InterPro" id="IPR013986">
    <property type="entry name" value="DExx_box_DNA_helicase_dom_sf"/>
</dbReference>
<evidence type="ECO:0000256" key="2">
    <source>
        <dbReference type="ARBA" id="ARBA00022741"/>
    </source>
</evidence>
<evidence type="ECO:0000259" key="14">
    <source>
        <dbReference type="PROSITE" id="PS51217"/>
    </source>
</evidence>
<dbReference type="Gene3D" id="1.10.10.160">
    <property type="match status" value="1"/>
</dbReference>
<evidence type="ECO:0000256" key="7">
    <source>
        <dbReference type="ARBA" id="ARBA00023235"/>
    </source>
</evidence>
<keyword evidence="2 12" id="KW-0547">Nucleotide-binding</keyword>
<dbReference type="OrthoDB" id="9810135at2"/>
<evidence type="ECO:0000256" key="1">
    <source>
        <dbReference type="ARBA" id="ARBA00009922"/>
    </source>
</evidence>
<dbReference type="RefSeq" id="WP_151965995.1">
    <property type="nucleotide sequence ID" value="NZ_AP019860.1"/>
</dbReference>
<keyword evidence="6" id="KW-0238">DNA-binding</keyword>
<keyword evidence="16" id="KW-1185">Reference proteome</keyword>
<dbReference type="EMBL" id="AP019860">
    <property type="protein sequence ID" value="BBM81725.1"/>
    <property type="molecule type" value="Genomic_DNA"/>
</dbReference>
<dbReference type="Gene3D" id="3.40.50.300">
    <property type="entry name" value="P-loop containing nucleotide triphosphate hydrolases"/>
    <property type="match status" value="3"/>
</dbReference>
<name>A0A5S9F0L2_UABAM</name>
<dbReference type="AlphaFoldDB" id="A0A5S9F0L2"/>
<gene>
    <name evidence="15" type="ORF">UABAM_00064</name>
</gene>
<evidence type="ECO:0000256" key="6">
    <source>
        <dbReference type="ARBA" id="ARBA00023125"/>
    </source>
</evidence>
<comment type="catalytic activity">
    <reaction evidence="8">
        <text>Couples ATP hydrolysis with the unwinding of duplex DNA by translocating in the 3'-5' direction.</text>
        <dbReference type="EC" id="5.6.2.4"/>
    </reaction>
</comment>
<accession>A0A5S9F0L2</accession>
<dbReference type="Gene3D" id="1.10.486.10">
    <property type="entry name" value="PCRA, domain 4"/>
    <property type="match status" value="1"/>
</dbReference>
<evidence type="ECO:0000256" key="3">
    <source>
        <dbReference type="ARBA" id="ARBA00022801"/>
    </source>
</evidence>
<dbReference type="InterPro" id="IPR000212">
    <property type="entry name" value="DNA_helicase_UvrD/REP"/>
</dbReference>
<evidence type="ECO:0000256" key="8">
    <source>
        <dbReference type="ARBA" id="ARBA00034617"/>
    </source>
</evidence>
<feature type="domain" description="UvrD-like helicase C-terminal" evidence="14">
    <location>
        <begin position="249"/>
        <end position="489"/>
    </location>
</feature>
<dbReference type="EC" id="5.6.2.4" evidence="9"/>
<evidence type="ECO:0000256" key="12">
    <source>
        <dbReference type="PROSITE-ProRule" id="PRU00560"/>
    </source>
</evidence>
<dbReference type="InterPro" id="IPR014017">
    <property type="entry name" value="DNA_helicase_UvrD-like_C"/>
</dbReference>